<feature type="domain" description="CDR ABC transporter" evidence="8">
    <location>
        <begin position="94"/>
        <end position="140"/>
    </location>
</feature>
<feature type="transmembrane region" description="Helical" evidence="6">
    <location>
        <begin position="119"/>
        <end position="138"/>
    </location>
</feature>
<keyword evidence="2" id="KW-0813">Transport</keyword>
<dbReference type="InterPro" id="IPR010929">
    <property type="entry name" value="PDR_CDR_ABC"/>
</dbReference>
<dbReference type="Pfam" id="PF01061">
    <property type="entry name" value="ABC2_membrane"/>
    <property type="match status" value="1"/>
</dbReference>
<evidence type="ECO:0000259" key="8">
    <source>
        <dbReference type="Pfam" id="PF06422"/>
    </source>
</evidence>
<dbReference type="STRING" id="5098.A0A507R0M4"/>
<feature type="domain" description="ABC-2 type transporter transmembrane" evidence="7">
    <location>
        <begin position="35"/>
        <end position="80"/>
    </location>
</feature>
<comment type="subcellular location">
    <subcellularLocation>
        <location evidence="1">Membrane</location>
        <topology evidence="1">Multi-pass membrane protein</topology>
    </subcellularLocation>
</comment>
<keyword evidence="3 6" id="KW-0812">Transmembrane</keyword>
<dbReference type="Pfam" id="PF06422">
    <property type="entry name" value="PDR_CDR"/>
    <property type="match status" value="1"/>
</dbReference>
<evidence type="ECO:0000259" key="7">
    <source>
        <dbReference type="Pfam" id="PF01061"/>
    </source>
</evidence>
<dbReference type="GO" id="GO:0016020">
    <property type="term" value="C:membrane"/>
    <property type="evidence" value="ECO:0007669"/>
    <property type="project" value="UniProtKB-SubCell"/>
</dbReference>
<accession>A0A507R0M4</accession>
<feature type="transmembrane region" description="Helical" evidence="6">
    <location>
        <begin position="27"/>
        <end position="51"/>
    </location>
</feature>
<comment type="caution">
    <text evidence="9">The sequence shown here is derived from an EMBL/GenBank/DDBJ whole genome shotgun (WGS) entry which is preliminary data.</text>
</comment>
<evidence type="ECO:0000256" key="4">
    <source>
        <dbReference type="ARBA" id="ARBA00022989"/>
    </source>
</evidence>
<protein>
    <submittedName>
        <fullName evidence="9">Uncharacterized protein</fullName>
    </submittedName>
</protein>
<dbReference type="EMBL" id="VIFY01000016">
    <property type="protein sequence ID" value="TQB75712.1"/>
    <property type="molecule type" value="Genomic_DNA"/>
</dbReference>
<evidence type="ECO:0000256" key="2">
    <source>
        <dbReference type="ARBA" id="ARBA00022448"/>
    </source>
</evidence>
<organism evidence="9 10">
    <name type="scientific">Monascus purpureus</name>
    <name type="common">Red mold</name>
    <name type="synonym">Monascus anka</name>
    <dbReference type="NCBI Taxonomy" id="5098"/>
    <lineage>
        <taxon>Eukaryota</taxon>
        <taxon>Fungi</taxon>
        <taxon>Dikarya</taxon>
        <taxon>Ascomycota</taxon>
        <taxon>Pezizomycotina</taxon>
        <taxon>Eurotiomycetes</taxon>
        <taxon>Eurotiomycetidae</taxon>
        <taxon>Eurotiales</taxon>
        <taxon>Aspergillaceae</taxon>
        <taxon>Monascus</taxon>
    </lineage>
</organism>
<feature type="transmembrane region" description="Helical" evidence="6">
    <location>
        <begin position="63"/>
        <end position="82"/>
    </location>
</feature>
<gene>
    <name evidence="9" type="ORF">MPDQ_002012</name>
</gene>
<evidence type="ECO:0000313" key="9">
    <source>
        <dbReference type="EMBL" id="TQB75712.1"/>
    </source>
</evidence>
<name>A0A507R0M4_MONPU</name>
<keyword evidence="4 6" id="KW-1133">Transmembrane helix</keyword>
<proteinExistence type="predicted"/>
<evidence type="ECO:0000313" key="10">
    <source>
        <dbReference type="Proteomes" id="UP000319663"/>
    </source>
</evidence>
<evidence type="ECO:0000256" key="6">
    <source>
        <dbReference type="SAM" id="Phobius"/>
    </source>
</evidence>
<dbReference type="AlphaFoldDB" id="A0A507R0M4"/>
<dbReference type="GO" id="GO:0140359">
    <property type="term" value="F:ABC-type transporter activity"/>
    <property type="evidence" value="ECO:0007669"/>
    <property type="project" value="InterPro"/>
</dbReference>
<dbReference type="Proteomes" id="UP000319663">
    <property type="component" value="Unassembled WGS sequence"/>
</dbReference>
<keyword evidence="10" id="KW-1185">Reference proteome</keyword>
<evidence type="ECO:0000256" key="3">
    <source>
        <dbReference type="ARBA" id="ARBA00022692"/>
    </source>
</evidence>
<evidence type="ECO:0000256" key="1">
    <source>
        <dbReference type="ARBA" id="ARBA00004141"/>
    </source>
</evidence>
<sequence length="162" mass="19450">MSSSPNNPKNRSGYLIPPWKMRPWLKWLGWLNPLLIPCFFTFIVSFCGVAVPYQAMTHFWKWWMYWLTPFHYLLEGLLGLIMHEAPVRCIEREEAFADGDQFAQNFNVSYSSKWRDYGIFWGYVVFNFIVFLFSWGYLHGVQKLTKRISKWKTRKSRKGMKI</sequence>
<keyword evidence="5 6" id="KW-0472">Membrane</keyword>
<reference evidence="9 10" key="1">
    <citation type="submission" date="2019-06" db="EMBL/GenBank/DDBJ databases">
        <title>Wine fermentation using esterase from Monascus purpureus.</title>
        <authorList>
            <person name="Geng C."/>
            <person name="Zhang Y."/>
        </authorList>
    </citation>
    <scope>NUCLEOTIDE SEQUENCE [LARGE SCALE GENOMIC DNA]</scope>
    <source>
        <strain evidence="9">HQ1</strain>
    </source>
</reference>
<evidence type="ECO:0000256" key="5">
    <source>
        <dbReference type="ARBA" id="ARBA00023136"/>
    </source>
</evidence>
<dbReference type="GO" id="GO:0005524">
    <property type="term" value="F:ATP binding"/>
    <property type="evidence" value="ECO:0007669"/>
    <property type="project" value="InterPro"/>
</dbReference>
<dbReference type="InterPro" id="IPR013525">
    <property type="entry name" value="ABC2_TM"/>
</dbReference>